<dbReference type="PROSITE" id="PS00134">
    <property type="entry name" value="TRYPSIN_HIS"/>
    <property type="match status" value="1"/>
</dbReference>
<dbReference type="InterPro" id="IPR001314">
    <property type="entry name" value="Peptidase_S1A"/>
</dbReference>
<dbReference type="OrthoDB" id="6380398at2759"/>
<keyword evidence="8" id="KW-1185">Reference proteome</keyword>
<dbReference type="Pfam" id="PF00089">
    <property type="entry name" value="Trypsin"/>
    <property type="match status" value="1"/>
</dbReference>
<dbReference type="InterPro" id="IPR043504">
    <property type="entry name" value="Peptidase_S1_PA_chymotrypsin"/>
</dbReference>
<sequence length="432" mass="47714">MKFVLCLSLLLSIPQAVLTYGINIPKTDSLELDNNTEGINKRGSENRIINGTEVEISEYSSAASFYVYEDLVSCTATFISKDVVLTAAHCLFNETMSVSLAKNIRIGGGTKLRVSESPKNYTVKKVLVHPSYDATTHYNDIALLFLSDAVLDPLISFAKIYNIPVADNTPVEVAGWGTTSADRSTGLSKVLEAAPIFISSSEDCSENSDNWVSNNGTTICTVTKNGKGACPGDSGGPLYYTGDSKKPIVGITSFNVHPTTSPITYCGAEGTTTYFTHVQKYIDWILKNTQIDAKDLVYKTSSSETKPKPSKTSKPKASSKTYTSKASSKTSNPKPSKTSNPKASSKTYSSKASSKPPKPSKTPTSTEKSPFDEEDYDEGYYDEEDYDEEDYDEGYYDEEDYEEGYYDEEDYDEGYYDKEDYDKGYYENQDFD</sequence>
<dbReference type="InterPro" id="IPR050430">
    <property type="entry name" value="Peptidase_S1"/>
</dbReference>
<dbReference type="GO" id="GO:0004252">
    <property type="term" value="F:serine-type endopeptidase activity"/>
    <property type="evidence" value="ECO:0007669"/>
    <property type="project" value="InterPro"/>
</dbReference>
<feature type="region of interest" description="Disordered" evidence="4">
    <location>
        <begin position="299"/>
        <end position="432"/>
    </location>
</feature>
<dbReference type="GO" id="GO:0006508">
    <property type="term" value="P:proteolysis"/>
    <property type="evidence" value="ECO:0007669"/>
    <property type="project" value="UniProtKB-KW"/>
</dbReference>
<dbReference type="Proteomes" id="UP000245699">
    <property type="component" value="Unassembled WGS sequence"/>
</dbReference>
<dbReference type="AlphaFoldDB" id="A0A2T9Z2R8"/>
<dbReference type="SMART" id="SM00020">
    <property type="entry name" value="Tryp_SPc"/>
    <property type="match status" value="1"/>
</dbReference>
<dbReference type="SUPFAM" id="SSF50494">
    <property type="entry name" value="Trypsin-like serine proteases"/>
    <property type="match status" value="1"/>
</dbReference>
<name>A0A2T9Z2R8_9FUNG</name>
<dbReference type="PANTHER" id="PTHR24276">
    <property type="entry name" value="POLYSERASE-RELATED"/>
    <property type="match status" value="1"/>
</dbReference>
<dbReference type="PROSITE" id="PS00135">
    <property type="entry name" value="TRYPSIN_SER"/>
    <property type="match status" value="1"/>
</dbReference>
<dbReference type="Gene3D" id="2.40.10.10">
    <property type="entry name" value="Trypsin-like serine proteases"/>
    <property type="match status" value="1"/>
</dbReference>
<dbReference type="InterPro" id="IPR001254">
    <property type="entry name" value="Trypsin_dom"/>
</dbReference>
<feature type="compositionally biased region" description="Basic and acidic residues" evidence="4">
    <location>
        <begin position="415"/>
        <end position="425"/>
    </location>
</feature>
<dbReference type="PANTHER" id="PTHR24276:SF91">
    <property type="entry name" value="AT26814P-RELATED"/>
    <property type="match status" value="1"/>
</dbReference>
<evidence type="ECO:0000313" key="7">
    <source>
        <dbReference type="EMBL" id="PVU98895.1"/>
    </source>
</evidence>
<evidence type="ECO:0000259" key="6">
    <source>
        <dbReference type="PROSITE" id="PS50240"/>
    </source>
</evidence>
<evidence type="ECO:0000256" key="5">
    <source>
        <dbReference type="SAM" id="SignalP"/>
    </source>
</evidence>
<dbReference type="InterPro" id="IPR009003">
    <property type="entry name" value="Peptidase_S1_PA"/>
</dbReference>
<comment type="similarity">
    <text evidence="1">Belongs to the peptidase S1 family.</text>
</comment>
<reference evidence="7 8" key="1">
    <citation type="journal article" date="2018" name="MBio">
        <title>Comparative Genomics Reveals the Core Gene Toolbox for the Fungus-Insect Symbiosis.</title>
        <authorList>
            <person name="Wang Y."/>
            <person name="Stata M."/>
            <person name="Wang W."/>
            <person name="Stajich J.E."/>
            <person name="White M.M."/>
            <person name="Moncalvo J.M."/>
        </authorList>
    </citation>
    <scope>NUCLEOTIDE SEQUENCE [LARGE SCALE GENOMIC DNA]</scope>
    <source>
        <strain evidence="7 8">AUS-77-4</strain>
    </source>
</reference>
<keyword evidence="2" id="KW-1015">Disulfide bond</keyword>
<feature type="compositionally biased region" description="Low complexity" evidence="4">
    <location>
        <begin position="315"/>
        <end position="368"/>
    </location>
</feature>
<proteinExistence type="inferred from homology"/>
<dbReference type="CDD" id="cd00190">
    <property type="entry name" value="Tryp_SPc"/>
    <property type="match status" value="1"/>
</dbReference>
<organism evidence="7 8">
    <name type="scientific">Furculomyces boomerangus</name>
    <dbReference type="NCBI Taxonomy" id="61424"/>
    <lineage>
        <taxon>Eukaryota</taxon>
        <taxon>Fungi</taxon>
        <taxon>Fungi incertae sedis</taxon>
        <taxon>Zoopagomycota</taxon>
        <taxon>Kickxellomycotina</taxon>
        <taxon>Harpellomycetes</taxon>
        <taxon>Harpellales</taxon>
        <taxon>Harpellaceae</taxon>
        <taxon>Furculomyces</taxon>
    </lineage>
</organism>
<evidence type="ECO:0000256" key="1">
    <source>
        <dbReference type="ARBA" id="ARBA00007664"/>
    </source>
</evidence>
<keyword evidence="3" id="KW-0378">Hydrolase</keyword>
<evidence type="ECO:0000256" key="3">
    <source>
        <dbReference type="RuleBase" id="RU363034"/>
    </source>
</evidence>
<dbReference type="InterPro" id="IPR018114">
    <property type="entry name" value="TRYPSIN_HIS"/>
</dbReference>
<keyword evidence="5" id="KW-0732">Signal</keyword>
<evidence type="ECO:0000256" key="4">
    <source>
        <dbReference type="SAM" id="MobiDB-lite"/>
    </source>
</evidence>
<feature type="compositionally biased region" description="Acidic residues" evidence="4">
    <location>
        <begin position="372"/>
        <end position="414"/>
    </location>
</feature>
<keyword evidence="3" id="KW-0720">Serine protease</keyword>
<dbReference type="EMBL" id="MBFT01000063">
    <property type="protein sequence ID" value="PVU98895.1"/>
    <property type="molecule type" value="Genomic_DNA"/>
</dbReference>
<feature type="signal peptide" evidence="5">
    <location>
        <begin position="1"/>
        <end position="19"/>
    </location>
</feature>
<evidence type="ECO:0000256" key="2">
    <source>
        <dbReference type="ARBA" id="ARBA00023157"/>
    </source>
</evidence>
<keyword evidence="3" id="KW-0645">Protease</keyword>
<accession>A0A2T9Z2R8</accession>
<dbReference type="PRINTS" id="PR00722">
    <property type="entry name" value="CHYMOTRYPSIN"/>
</dbReference>
<feature type="chain" id="PRO_5015558382" description="Peptidase S1 domain-containing protein" evidence="5">
    <location>
        <begin position="20"/>
        <end position="432"/>
    </location>
</feature>
<protein>
    <recommendedName>
        <fullName evidence="6">Peptidase S1 domain-containing protein</fullName>
    </recommendedName>
</protein>
<evidence type="ECO:0000313" key="8">
    <source>
        <dbReference type="Proteomes" id="UP000245699"/>
    </source>
</evidence>
<dbReference type="PROSITE" id="PS50240">
    <property type="entry name" value="TRYPSIN_DOM"/>
    <property type="match status" value="1"/>
</dbReference>
<feature type="domain" description="Peptidase S1" evidence="6">
    <location>
        <begin position="48"/>
        <end position="290"/>
    </location>
</feature>
<gene>
    <name evidence="7" type="ORF">BB559_001180</name>
</gene>
<dbReference type="InterPro" id="IPR033116">
    <property type="entry name" value="TRYPSIN_SER"/>
</dbReference>
<comment type="caution">
    <text evidence="7">The sequence shown here is derived from an EMBL/GenBank/DDBJ whole genome shotgun (WGS) entry which is preliminary data.</text>
</comment>
<dbReference type="STRING" id="61424.A0A2T9Z2R8"/>